<gene>
    <name evidence="2" type="ORF">C1645_837384</name>
</gene>
<comment type="caution">
    <text evidence="2">The sequence shown here is derived from an EMBL/GenBank/DDBJ whole genome shotgun (WGS) entry which is preliminary data.</text>
</comment>
<reference evidence="2 3" key="1">
    <citation type="submission" date="2018-06" db="EMBL/GenBank/DDBJ databases">
        <title>Comparative genomics reveals the genomic features of Rhizophagus irregularis, R. cerebriforme, R. diaphanum and Gigaspora rosea, and their symbiotic lifestyle signature.</title>
        <authorList>
            <person name="Morin E."/>
            <person name="San Clemente H."/>
            <person name="Chen E.C.H."/>
            <person name="De La Providencia I."/>
            <person name="Hainaut M."/>
            <person name="Kuo A."/>
            <person name="Kohler A."/>
            <person name="Murat C."/>
            <person name="Tang N."/>
            <person name="Roy S."/>
            <person name="Loubradou J."/>
            <person name="Henrissat B."/>
            <person name="Grigoriev I.V."/>
            <person name="Corradi N."/>
            <person name="Roux C."/>
            <person name="Martin F.M."/>
        </authorList>
    </citation>
    <scope>NUCLEOTIDE SEQUENCE [LARGE SCALE GENOMIC DNA]</scope>
    <source>
        <strain evidence="2 3">DAOM 227022</strain>
    </source>
</reference>
<sequence length="62" mass="7020">MAPYKEHDESLGTINDEGSLLDMFRTSFCVNKLGIVVSGVQFSFVPLFIDFFQNRSENINNS</sequence>
<evidence type="ECO:0000313" key="2">
    <source>
        <dbReference type="EMBL" id="RIA81201.1"/>
    </source>
</evidence>
<evidence type="ECO:0000256" key="1">
    <source>
        <dbReference type="SAM" id="Phobius"/>
    </source>
</evidence>
<accession>A0A397SEL7</accession>
<evidence type="ECO:0000313" key="3">
    <source>
        <dbReference type="Proteomes" id="UP000265703"/>
    </source>
</evidence>
<protein>
    <submittedName>
        <fullName evidence="2">Uncharacterized protein</fullName>
    </submittedName>
</protein>
<feature type="transmembrane region" description="Helical" evidence="1">
    <location>
        <begin position="33"/>
        <end position="52"/>
    </location>
</feature>
<keyword evidence="3" id="KW-1185">Reference proteome</keyword>
<keyword evidence="1" id="KW-0812">Transmembrane</keyword>
<organism evidence="2 3">
    <name type="scientific">Glomus cerebriforme</name>
    <dbReference type="NCBI Taxonomy" id="658196"/>
    <lineage>
        <taxon>Eukaryota</taxon>
        <taxon>Fungi</taxon>
        <taxon>Fungi incertae sedis</taxon>
        <taxon>Mucoromycota</taxon>
        <taxon>Glomeromycotina</taxon>
        <taxon>Glomeromycetes</taxon>
        <taxon>Glomerales</taxon>
        <taxon>Glomeraceae</taxon>
        <taxon>Glomus</taxon>
    </lineage>
</organism>
<keyword evidence="1" id="KW-1133">Transmembrane helix</keyword>
<dbReference type="EMBL" id="QKYT01000833">
    <property type="protein sequence ID" value="RIA81201.1"/>
    <property type="molecule type" value="Genomic_DNA"/>
</dbReference>
<proteinExistence type="predicted"/>
<dbReference type="AlphaFoldDB" id="A0A397SEL7"/>
<dbReference type="Proteomes" id="UP000265703">
    <property type="component" value="Unassembled WGS sequence"/>
</dbReference>
<keyword evidence="1" id="KW-0472">Membrane</keyword>
<name>A0A397SEL7_9GLOM</name>